<keyword evidence="4" id="KW-0804">Transcription</keyword>
<dbReference type="InterPro" id="IPR036388">
    <property type="entry name" value="WH-like_DNA-bd_sf"/>
</dbReference>
<dbReference type="EMBL" id="JACCBB010000001">
    <property type="protein sequence ID" value="NYD24793.1"/>
    <property type="molecule type" value="Genomic_DNA"/>
</dbReference>
<protein>
    <submittedName>
        <fullName evidence="6">DNA-binding transcriptional LysR family regulator</fullName>
    </submittedName>
</protein>
<evidence type="ECO:0000259" key="5">
    <source>
        <dbReference type="PROSITE" id="PS50931"/>
    </source>
</evidence>
<dbReference type="Gene3D" id="1.10.10.10">
    <property type="entry name" value="Winged helix-like DNA-binding domain superfamily/Winged helix DNA-binding domain"/>
    <property type="match status" value="1"/>
</dbReference>
<dbReference type="Gene3D" id="3.40.190.10">
    <property type="entry name" value="Periplasmic binding protein-like II"/>
    <property type="match status" value="2"/>
</dbReference>
<comment type="similarity">
    <text evidence="1">Belongs to the LysR transcriptional regulatory family.</text>
</comment>
<evidence type="ECO:0000256" key="2">
    <source>
        <dbReference type="ARBA" id="ARBA00023015"/>
    </source>
</evidence>
<dbReference type="FunFam" id="1.10.10.10:FF:000001">
    <property type="entry name" value="LysR family transcriptional regulator"/>
    <property type="match status" value="1"/>
</dbReference>
<evidence type="ECO:0000256" key="3">
    <source>
        <dbReference type="ARBA" id="ARBA00023125"/>
    </source>
</evidence>
<gene>
    <name evidence="6" type="ORF">BJ968_004333</name>
</gene>
<dbReference type="PRINTS" id="PR00039">
    <property type="entry name" value="HTHLYSR"/>
</dbReference>
<sequence>MPVVQDQYGRRSIAIPYRRRHPGATVTPGRPAEPPGGCARRRYAASMDISPRLLRYFVAVAEDLHFGRAAARLHVSQPSLSQQIRKLEQHLGTDLFVRTSRRVQLTAAGRTLALQAPGALSALARAVEMTRLAAAGAATTVRLGYTPVVGVDTLSTLLSALREEQPALTVLPREVFSADVPERVDGGELDVGLALSPQPRDGIAVELLREDPVSALLSAHHRLADEPALRLDRLRDETLLLFPRRLAPDYYDSITAACREAGFTPHVCAFDEPPVSAMLARLSSGREVGLAPSAFAQHAARSSTDVVRRDVVEPSIPSRLSLVWAPNRPSPATEAVVTTASRCAQRNGWIGRPPRSTA</sequence>
<keyword evidence="7" id="KW-1185">Reference proteome</keyword>
<dbReference type="SUPFAM" id="SSF46785">
    <property type="entry name" value="Winged helix' DNA-binding domain"/>
    <property type="match status" value="1"/>
</dbReference>
<reference evidence="6 7" key="1">
    <citation type="submission" date="2020-07" db="EMBL/GenBank/DDBJ databases">
        <title>Sequencing the genomes of 1000 actinobacteria strains.</title>
        <authorList>
            <person name="Klenk H.-P."/>
        </authorList>
    </citation>
    <scope>NUCLEOTIDE SEQUENCE [LARGE SCALE GENOMIC DNA]</scope>
    <source>
        <strain evidence="6 7">DSM 7487</strain>
    </source>
</reference>
<evidence type="ECO:0000313" key="6">
    <source>
        <dbReference type="EMBL" id="NYD24793.1"/>
    </source>
</evidence>
<feature type="domain" description="HTH lysR-type" evidence="5">
    <location>
        <begin position="49"/>
        <end position="106"/>
    </location>
</feature>
<organism evidence="6 7">
    <name type="scientific">Kineococcus aurantiacus</name>
    <dbReference type="NCBI Taxonomy" id="37633"/>
    <lineage>
        <taxon>Bacteria</taxon>
        <taxon>Bacillati</taxon>
        <taxon>Actinomycetota</taxon>
        <taxon>Actinomycetes</taxon>
        <taxon>Kineosporiales</taxon>
        <taxon>Kineosporiaceae</taxon>
        <taxon>Kineococcus</taxon>
    </lineage>
</organism>
<dbReference type="InterPro" id="IPR000847">
    <property type="entry name" value="LysR_HTH_N"/>
</dbReference>
<dbReference type="GO" id="GO:0003677">
    <property type="term" value="F:DNA binding"/>
    <property type="evidence" value="ECO:0007669"/>
    <property type="project" value="UniProtKB-KW"/>
</dbReference>
<dbReference type="AlphaFoldDB" id="A0A7Y9DQE8"/>
<comment type="caution">
    <text evidence="6">The sequence shown here is derived from an EMBL/GenBank/DDBJ whole genome shotgun (WGS) entry which is preliminary data.</text>
</comment>
<accession>A0A7Y9DQE8</accession>
<proteinExistence type="inferred from homology"/>
<dbReference type="Pfam" id="PF00126">
    <property type="entry name" value="HTH_1"/>
    <property type="match status" value="1"/>
</dbReference>
<dbReference type="InterPro" id="IPR005119">
    <property type="entry name" value="LysR_subst-bd"/>
</dbReference>
<dbReference type="Proteomes" id="UP000521922">
    <property type="component" value="Unassembled WGS sequence"/>
</dbReference>
<evidence type="ECO:0000256" key="4">
    <source>
        <dbReference type="ARBA" id="ARBA00023163"/>
    </source>
</evidence>
<dbReference type="RefSeq" id="WP_179755427.1">
    <property type="nucleotide sequence ID" value="NZ_BAAAGN010000015.1"/>
</dbReference>
<evidence type="ECO:0000256" key="1">
    <source>
        <dbReference type="ARBA" id="ARBA00009437"/>
    </source>
</evidence>
<keyword evidence="3 6" id="KW-0238">DNA-binding</keyword>
<dbReference type="PANTHER" id="PTHR30346">
    <property type="entry name" value="TRANSCRIPTIONAL DUAL REGULATOR HCAR-RELATED"/>
    <property type="match status" value="1"/>
</dbReference>
<dbReference type="PROSITE" id="PS50931">
    <property type="entry name" value="HTH_LYSR"/>
    <property type="match status" value="1"/>
</dbReference>
<dbReference type="PANTHER" id="PTHR30346:SF28">
    <property type="entry name" value="HTH-TYPE TRANSCRIPTIONAL REGULATOR CYNR"/>
    <property type="match status" value="1"/>
</dbReference>
<dbReference type="SUPFAM" id="SSF53850">
    <property type="entry name" value="Periplasmic binding protein-like II"/>
    <property type="match status" value="1"/>
</dbReference>
<evidence type="ECO:0000313" key="7">
    <source>
        <dbReference type="Proteomes" id="UP000521922"/>
    </source>
</evidence>
<name>A0A7Y9DQE8_9ACTN</name>
<keyword evidence="2" id="KW-0805">Transcription regulation</keyword>
<dbReference type="CDD" id="cd08414">
    <property type="entry name" value="PBP2_LTTR_aromatics_like"/>
    <property type="match status" value="1"/>
</dbReference>
<dbReference type="GO" id="GO:0003700">
    <property type="term" value="F:DNA-binding transcription factor activity"/>
    <property type="evidence" value="ECO:0007669"/>
    <property type="project" value="InterPro"/>
</dbReference>
<dbReference type="InterPro" id="IPR036390">
    <property type="entry name" value="WH_DNA-bd_sf"/>
</dbReference>
<dbReference type="GO" id="GO:0032993">
    <property type="term" value="C:protein-DNA complex"/>
    <property type="evidence" value="ECO:0007669"/>
    <property type="project" value="TreeGrafter"/>
</dbReference>
<dbReference type="Pfam" id="PF03466">
    <property type="entry name" value="LysR_substrate"/>
    <property type="match status" value="1"/>
</dbReference>